<comment type="pathway">
    <text evidence="1">Carbohydrate acid metabolism.</text>
</comment>
<dbReference type="Proteomes" id="UP000326725">
    <property type="component" value="Unassembled WGS sequence"/>
</dbReference>
<sequence length="239" mass="24575">MARWPNGEGREAMVTIKEDLMNDNPRALQAALAACPLVAILRGIRPEEVLPVADALIASGLRLIEVPLNSPDPWDSIARLKAHCPADILIGAGTVLSVQDVARLASLEASLLVTPNTDVEVILAGRDAGLAPLVGCMTPTEALAAARAGASALKLFPAGSLGIGYYRDLRAVLPADLPVLAVGGIGVDELAGWQAAGIAGFGLGGSLYAPGRSSDEVGRRGAALVAEWHRVRATPGMAT</sequence>
<comment type="subunit">
    <text evidence="3">Homotrimer.</text>
</comment>
<dbReference type="Gene3D" id="3.20.20.70">
    <property type="entry name" value="Aldolase class I"/>
    <property type="match status" value="1"/>
</dbReference>
<dbReference type="SUPFAM" id="SSF51569">
    <property type="entry name" value="Aldolase"/>
    <property type="match status" value="1"/>
</dbReference>
<evidence type="ECO:0000256" key="4">
    <source>
        <dbReference type="ARBA" id="ARBA00023239"/>
    </source>
</evidence>
<protein>
    <submittedName>
        <fullName evidence="6">2-dehydro-3-deoxy-6-phosphogalactonate aldolase</fullName>
        <ecNumber evidence="6">4.1.2.21</ecNumber>
    </submittedName>
</protein>
<dbReference type="AlphaFoldDB" id="A0A5K1I2C3"/>
<keyword evidence="7" id="KW-1185">Reference proteome</keyword>
<dbReference type="EMBL" id="CABVOU010000015">
    <property type="protein sequence ID" value="VVZ94288.1"/>
    <property type="molecule type" value="Genomic_DNA"/>
</dbReference>
<organism evidence="6 7">
    <name type="scientific">Halomonas lysinitropha</name>
    <dbReference type="NCBI Taxonomy" id="2607506"/>
    <lineage>
        <taxon>Bacteria</taxon>
        <taxon>Pseudomonadati</taxon>
        <taxon>Pseudomonadota</taxon>
        <taxon>Gammaproteobacteria</taxon>
        <taxon>Oceanospirillales</taxon>
        <taxon>Halomonadaceae</taxon>
        <taxon>Halomonas</taxon>
    </lineage>
</organism>
<dbReference type="PANTHER" id="PTHR30246">
    <property type="entry name" value="2-KETO-3-DEOXY-6-PHOSPHOGLUCONATE ALDOLASE"/>
    <property type="match status" value="1"/>
</dbReference>
<dbReference type="NCBIfam" id="NF006600">
    <property type="entry name" value="PRK09140.1"/>
    <property type="match status" value="1"/>
</dbReference>
<keyword evidence="4 6" id="KW-0456">Lyase</keyword>
<evidence type="ECO:0000256" key="5">
    <source>
        <dbReference type="ARBA" id="ARBA00023277"/>
    </source>
</evidence>
<evidence type="ECO:0000256" key="3">
    <source>
        <dbReference type="ARBA" id="ARBA00011233"/>
    </source>
</evidence>
<reference evidence="6 7" key="1">
    <citation type="submission" date="2019-09" db="EMBL/GenBank/DDBJ databases">
        <authorList>
            <person name="Criscuolo A."/>
        </authorList>
    </citation>
    <scope>NUCLEOTIDE SEQUENCE [LARGE SCALE GENOMIC DNA]</scope>
    <source>
        <strain evidence="7">3(2)</strain>
    </source>
</reference>
<dbReference type="EC" id="4.1.2.21" evidence="6"/>
<evidence type="ECO:0000313" key="7">
    <source>
        <dbReference type="Proteomes" id="UP000326725"/>
    </source>
</evidence>
<dbReference type="InterPro" id="IPR031338">
    <property type="entry name" value="KDPG/KHG_AS_2"/>
</dbReference>
<evidence type="ECO:0000256" key="2">
    <source>
        <dbReference type="ARBA" id="ARBA00006906"/>
    </source>
</evidence>
<gene>
    <name evidence="6" type="primary">dgoA</name>
    <name evidence="6" type="ORF">HALO32_00338</name>
</gene>
<dbReference type="GO" id="GO:0008674">
    <property type="term" value="F:2-dehydro-3-deoxy-6-phosphogalactonate aldolase activity"/>
    <property type="evidence" value="ECO:0007669"/>
    <property type="project" value="UniProtKB-EC"/>
</dbReference>
<dbReference type="InterPro" id="IPR000887">
    <property type="entry name" value="Aldlse_KDPG_KHG"/>
</dbReference>
<evidence type="ECO:0000313" key="6">
    <source>
        <dbReference type="EMBL" id="VVZ94288.1"/>
    </source>
</evidence>
<evidence type="ECO:0000256" key="1">
    <source>
        <dbReference type="ARBA" id="ARBA00004761"/>
    </source>
</evidence>
<keyword evidence="5" id="KW-0119">Carbohydrate metabolism</keyword>
<proteinExistence type="inferred from homology"/>
<dbReference type="Pfam" id="PF01081">
    <property type="entry name" value="Aldolase"/>
    <property type="match status" value="1"/>
</dbReference>
<name>A0A5K1I2C3_9GAMM</name>
<comment type="similarity">
    <text evidence="2">Belongs to the KHG/KDPG aldolase family.</text>
</comment>
<dbReference type="InterPro" id="IPR013785">
    <property type="entry name" value="Aldolase_TIM"/>
</dbReference>
<dbReference type="PANTHER" id="PTHR30246:SF1">
    <property type="entry name" value="2-DEHYDRO-3-DEOXY-6-PHOSPHOGALACTONATE ALDOLASE-RELATED"/>
    <property type="match status" value="1"/>
</dbReference>
<dbReference type="PROSITE" id="PS00160">
    <property type="entry name" value="ALDOLASE_KDPG_KHG_2"/>
    <property type="match status" value="1"/>
</dbReference>
<dbReference type="CDD" id="cd00452">
    <property type="entry name" value="KDPG_aldolase"/>
    <property type="match status" value="1"/>
</dbReference>
<accession>A0A5K1I2C3</accession>